<proteinExistence type="predicted"/>
<dbReference type="EMBL" id="BAABIQ010000039">
    <property type="protein sequence ID" value="GAA4798076.1"/>
    <property type="molecule type" value="Genomic_DNA"/>
</dbReference>
<sequence length="308" mass="35231">MGILFEQYARWKLERTAFIGRTFITIKGKRLHYVKKGQGNCTVVFQSGMGSSHGIWQDIQEKVANHAVTIAYDRNGIMLSENNGLPITNDQASEELQTLLEKTYCPKPYILVGHSMAANYLRPFIEQNRDHIQGIIFAEAAHPQLVKKASKELLEALKLPPRWLIKSAVFTGIYRLVYSFIPLSAEIPMHHHLHRLERDFFYRTCDKVLEELANERLNFDHAEQYTSFGTIPLTVIVGTAEVRYTYIKNAAIRDEFRELLNELQHDLLTLSANSRLVQAKNSGHILQIQDSALLIAEIERMIATGTYC</sequence>
<name>A0ABP9BRU2_9SPHI</name>
<reference evidence="2" key="1">
    <citation type="journal article" date="2019" name="Int. J. Syst. Evol. Microbiol.">
        <title>The Global Catalogue of Microorganisms (GCM) 10K type strain sequencing project: providing services to taxonomists for standard genome sequencing and annotation.</title>
        <authorList>
            <consortium name="The Broad Institute Genomics Platform"/>
            <consortium name="The Broad Institute Genome Sequencing Center for Infectious Disease"/>
            <person name="Wu L."/>
            <person name="Ma J."/>
        </authorList>
    </citation>
    <scope>NUCLEOTIDE SEQUENCE [LARGE SCALE GENOMIC DNA]</scope>
    <source>
        <strain evidence="2">JCM 18200</strain>
    </source>
</reference>
<keyword evidence="2" id="KW-1185">Reference proteome</keyword>
<organism evidence="1 2">
    <name type="scientific">Olivibacter ginsenosidimutans</name>
    <dbReference type="NCBI Taxonomy" id="1176537"/>
    <lineage>
        <taxon>Bacteria</taxon>
        <taxon>Pseudomonadati</taxon>
        <taxon>Bacteroidota</taxon>
        <taxon>Sphingobacteriia</taxon>
        <taxon>Sphingobacteriales</taxon>
        <taxon>Sphingobacteriaceae</taxon>
        <taxon>Olivibacter</taxon>
    </lineage>
</organism>
<protein>
    <submittedName>
        <fullName evidence="1">Alpha/beta hydrolase</fullName>
    </submittedName>
</protein>
<dbReference type="GO" id="GO:0016787">
    <property type="term" value="F:hydrolase activity"/>
    <property type="evidence" value="ECO:0007669"/>
    <property type="project" value="UniProtKB-KW"/>
</dbReference>
<evidence type="ECO:0000313" key="2">
    <source>
        <dbReference type="Proteomes" id="UP001501411"/>
    </source>
</evidence>
<dbReference type="Proteomes" id="UP001501411">
    <property type="component" value="Unassembled WGS sequence"/>
</dbReference>
<gene>
    <name evidence="1" type="ORF">GCM10023231_28410</name>
</gene>
<dbReference type="SUPFAM" id="SSF53474">
    <property type="entry name" value="alpha/beta-Hydrolases"/>
    <property type="match status" value="1"/>
</dbReference>
<dbReference type="Gene3D" id="3.40.50.1820">
    <property type="entry name" value="alpha/beta hydrolase"/>
    <property type="match status" value="1"/>
</dbReference>
<evidence type="ECO:0000313" key="1">
    <source>
        <dbReference type="EMBL" id="GAA4798076.1"/>
    </source>
</evidence>
<accession>A0ABP9BRU2</accession>
<keyword evidence="1" id="KW-0378">Hydrolase</keyword>
<dbReference type="InterPro" id="IPR029058">
    <property type="entry name" value="AB_hydrolase_fold"/>
</dbReference>
<comment type="caution">
    <text evidence="1">The sequence shown here is derived from an EMBL/GenBank/DDBJ whole genome shotgun (WGS) entry which is preliminary data.</text>
</comment>